<evidence type="ECO:0008006" key="4">
    <source>
        <dbReference type="Google" id="ProtNLM"/>
    </source>
</evidence>
<keyword evidence="1" id="KW-1133">Transmembrane helix</keyword>
<keyword evidence="3" id="KW-1185">Reference proteome</keyword>
<feature type="transmembrane region" description="Helical" evidence="1">
    <location>
        <begin position="7"/>
        <end position="30"/>
    </location>
</feature>
<name>A0A9P8VWH1_9HYPO</name>
<organism evidence="2 3">
    <name type="scientific">Thelonectria olida</name>
    <dbReference type="NCBI Taxonomy" id="1576542"/>
    <lineage>
        <taxon>Eukaryota</taxon>
        <taxon>Fungi</taxon>
        <taxon>Dikarya</taxon>
        <taxon>Ascomycota</taxon>
        <taxon>Pezizomycotina</taxon>
        <taxon>Sordariomycetes</taxon>
        <taxon>Hypocreomycetidae</taxon>
        <taxon>Hypocreales</taxon>
        <taxon>Nectriaceae</taxon>
        <taxon>Thelonectria</taxon>
    </lineage>
</organism>
<keyword evidence="1" id="KW-0472">Membrane</keyword>
<reference evidence="2 3" key="1">
    <citation type="journal article" date="2021" name="Nat. Commun.">
        <title>Genetic determinants of endophytism in the Arabidopsis root mycobiome.</title>
        <authorList>
            <person name="Mesny F."/>
            <person name="Miyauchi S."/>
            <person name="Thiergart T."/>
            <person name="Pickel B."/>
            <person name="Atanasova L."/>
            <person name="Karlsson M."/>
            <person name="Huettel B."/>
            <person name="Barry K.W."/>
            <person name="Haridas S."/>
            <person name="Chen C."/>
            <person name="Bauer D."/>
            <person name="Andreopoulos W."/>
            <person name="Pangilinan J."/>
            <person name="LaButti K."/>
            <person name="Riley R."/>
            <person name="Lipzen A."/>
            <person name="Clum A."/>
            <person name="Drula E."/>
            <person name="Henrissat B."/>
            <person name="Kohler A."/>
            <person name="Grigoriev I.V."/>
            <person name="Martin F.M."/>
            <person name="Hacquard S."/>
        </authorList>
    </citation>
    <scope>NUCLEOTIDE SEQUENCE [LARGE SCALE GENOMIC DNA]</scope>
    <source>
        <strain evidence="2 3">MPI-CAGE-CH-0241</strain>
    </source>
</reference>
<evidence type="ECO:0000313" key="2">
    <source>
        <dbReference type="EMBL" id="KAH6880119.1"/>
    </source>
</evidence>
<evidence type="ECO:0000313" key="3">
    <source>
        <dbReference type="Proteomes" id="UP000777438"/>
    </source>
</evidence>
<gene>
    <name evidence="2" type="ORF">B0T10DRAFT_565889</name>
</gene>
<comment type="caution">
    <text evidence="2">The sequence shown here is derived from an EMBL/GenBank/DDBJ whole genome shotgun (WGS) entry which is preliminary data.</text>
</comment>
<dbReference type="AlphaFoldDB" id="A0A9P8VWH1"/>
<accession>A0A9P8VWH1</accession>
<dbReference type="EMBL" id="JAGPYM010000027">
    <property type="protein sequence ID" value="KAH6880119.1"/>
    <property type="molecule type" value="Genomic_DNA"/>
</dbReference>
<protein>
    <recommendedName>
        <fullName evidence="4">MARVEL domain-containing protein</fullName>
    </recommendedName>
</protein>
<dbReference type="OrthoDB" id="5352400at2759"/>
<evidence type="ECO:0000256" key="1">
    <source>
        <dbReference type="SAM" id="Phobius"/>
    </source>
</evidence>
<proteinExistence type="predicted"/>
<keyword evidence="1" id="KW-0812">Transmembrane</keyword>
<dbReference type="Proteomes" id="UP000777438">
    <property type="component" value="Unassembled WGS sequence"/>
</dbReference>
<feature type="transmembrane region" description="Helical" evidence="1">
    <location>
        <begin position="78"/>
        <end position="96"/>
    </location>
</feature>
<sequence>MTRPSNLSLCFLGLEFVVATVTVVLFGLAYPDRFRSRLWANGGEEGWNSNPNKRIYFYANHREPPEIPLIWSQRLTDSNLAIAILSLVIFLARAIMAHLEYLPRYANVLYDALLASLWTLSLVGQTSEDCSDPEHPSTRPWYLTHSCSESWVSNRGYCRVAQTSFAFSFLAAVLYFGRLAREALLVAYRRGRDGRKKEWTAVGMMEEAFEDEDEVEAEKCSDADRLLTPGGARSDQALSPVLAFFPSGPEYLKR</sequence>